<feature type="transmembrane region" description="Helical" evidence="1">
    <location>
        <begin position="195"/>
        <end position="214"/>
    </location>
</feature>
<keyword evidence="1" id="KW-0812">Transmembrane</keyword>
<dbReference type="RefSeq" id="WP_166197204.1">
    <property type="nucleotide sequence ID" value="NZ_JAAOIV010000009.1"/>
</dbReference>
<organism evidence="3 4">
    <name type="scientific">Metallococcus carri</name>
    <dbReference type="NCBI Taxonomy" id="1656884"/>
    <lineage>
        <taxon>Bacteria</taxon>
        <taxon>Bacillati</taxon>
        <taxon>Actinomycetota</taxon>
        <taxon>Actinomycetes</taxon>
        <taxon>Micrococcales</taxon>
        <taxon>Dermacoccaceae</taxon>
        <taxon>Metallococcus</taxon>
    </lineage>
</organism>
<comment type="caution">
    <text evidence="3">The sequence shown here is derived from an EMBL/GenBank/DDBJ whole genome shotgun (WGS) entry which is preliminary data.</text>
</comment>
<dbReference type="Pfam" id="PF10756">
    <property type="entry name" value="bPH_6"/>
    <property type="match status" value="1"/>
</dbReference>
<dbReference type="InterPro" id="IPR019692">
    <property type="entry name" value="CFP-6_PH"/>
</dbReference>
<sequence>MPNPLRRPDRPATPRRVFRQRGALITGWLLIAVLVLFVGLSVFADHNLGAALPLIAGAGIAWVVLVRPAVELAPDGVLLRNLVRDVLISWPAVSMLEERWNLKVVTPDDRAFGSWAVSAQRPKGRMAGSAAGGLGPRVLPTTSAPGAAGEVVAEHRAASAGAVASAIRAAKEDYERAVSSGGIPEQEARAVRRPAVAPLVVLALAVVLIAVWFLR</sequence>
<reference evidence="3" key="1">
    <citation type="submission" date="2020-03" db="EMBL/GenBank/DDBJ databases">
        <title>Draft sequencing of Calidifontibacter sp. DB0510.</title>
        <authorList>
            <person name="Kim D.-U."/>
        </authorList>
    </citation>
    <scope>NUCLEOTIDE SEQUENCE</scope>
    <source>
        <strain evidence="3">DB0510</strain>
    </source>
</reference>
<name>A0A967B0G8_9MICO</name>
<dbReference type="EMBL" id="JAAOIV010000009">
    <property type="protein sequence ID" value="NHN56526.1"/>
    <property type="molecule type" value="Genomic_DNA"/>
</dbReference>
<gene>
    <name evidence="3" type="ORF">G9U51_12125</name>
</gene>
<dbReference type="Proteomes" id="UP000744769">
    <property type="component" value="Unassembled WGS sequence"/>
</dbReference>
<feature type="transmembrane region" description="Helical" evidence="1">
    <location>
        <begin position="21"/>
        <end position="44"/>
    </location>
</feature>
<dbReference type="AlphaFoldDB" id="A0A967B0G8"/>
<keyword evidence="4" id="KW-1185">Reference proteome</keyword>
<feature type="domain" description="Low molecular weight protein antigen 6 PH" evidence="2">
    <location>
        <begin position="67"/>
        <end position="122"/>
    </location>
</feature>
<keyword evidence="1" id="KW-1133">Transmembrane helix</keyword>
<evidence type="ECO:0000259" key="2">
    <source>
        <dbReference type="Pfam" id="PF10756"/>
    </source>
</evidence>
<evidence type="ECO:0000313" key="3">
    <source>
        <dbReference type="EMBL" id="NHN56526.1"/>
    </source>
</evidence>
<feature type="transmembrane region" description="Helical" evidence="1">
    <location>
        <begin position="50"/>
        <end position="70"/>
    </location>
</feature>
<evidence type="ECO:0000313" key="4">
    <source>
        <dbReference type="Proteomes" id="UP000744769"/>
    </source>
</evidence>
<proteinExistence type="predicted"/>
<keyword evidence="1" id="KW-0472">Membrane</keyword>
<protein>
    <submittedName>
        <fullName evidence="3">PH domain-containing protein</fullName>
    </submittedName>
</protein>
<evidence type="ECO:0000256" key="1">
    <source>
        <dbReference type="SAM" id="Phobius"/>
    </source>
</evidence>
<accession>A0A967B0G8</accession>